<proteinExistence type="predicted"/>
<dbReference type="VEuPathDB" id="FungiDB:RhiirA1_460429"/>
<dbReference type="AlphaFoldDB" id="A0A2I1EU92"/>
<evidence type="ECO:0000313" key="5">
    <source>
        <dbReference type="Proteomes" id="UP000232722"/>
    </source>
</evidence>
<dbReference type="VEuPathDB" id="FungiDB:FUN_017563"/>
<sequence length="192" mass="21731">MTDNTDCNNVISSSEKKGLLETLGKDIEIIKKRLCVITQEKESFKRRCTELEKKNRELSYRNLNLITQEVKDILGLMNSDEDGLGGNEKEVGSNVTEASVSKEVLVADENVPNDEEGQESDSYTDECVIVPIDPKKSTDGKHNHHKSTSDTPGQNTHVYCEYCNKYITSKGYKNHLYTQTHLTNVSLREKEE</sequence>
<gene>
    <name evidence="3" type="ORF">RhiirA1_460429</name>
    <name evidence="2" type="ORF">RhiirA5_418422</name>
</gene>
<dbReference type="EMBL" id="LLXH01000503">
    <property type="protein sequence ID" value="PKC65914.1"/>
    <property type="molecule type" value="Genomic_DNA"/>
</dbReference>
<evidence type="ECO:0000256" key="1">
    <source>
        <dbReference type="SAM" id="MobiDB-lite"/>
    </source>
</evidence>
<evidence type="ECO:0000313" key="2">
    <source>
        <dbReference type="EMBL" id="PKC07265.1"/>
    </source>
</evidence>
<evidence type="ECO:0000313" key="3">
    <source>
        <dbReference type="EMBL" id="PKC65914.1"/>
    </source>
</evidence>
<protein>
    <submittedName>
        <fullName evidence="2">Uncharacterized protein</fullName>
    </submittedName>
</protein>
<name>A0A2I1EU92_9GLOM</name>
<reference evidence="2 5" key="1">
    <citation type="submission" date="2016-04" db="EMBL/GenBank/DDBJ databases">
        <title>Genome analyses suggest a sexual origin of heterokaryosis in a supposedly ancient asexual fungus.</title>
        <authorList>
            <person name="Ropars J."/>
            <person name="Sedzielewska K."/>
            <person name="Noel J."/>
            <person name="Charron P."/>
            <person name="Farinelli L."/>
            <person name="Marton T."/>
            <person name="Kruger M."/>
            <person name="Pelin A."/>
            <person name="Brachmann A."/>
            <person name="Corradi N."/>
        </authorList>
    </citation>
    <scope>NUCLEOTIDE SEQUENCE [LARGE SCALE GENOMIC DNA]</scope>
    <source>
        <strain evidence="2 5">A5</strain>
    </source>
</reference>
<feature type="region of interest" description="Disordered" evidence="1">
    <location>
        <begin position="134"/>
        <end position="154"/>
    </location>
</feature>
<organism evidence="2 5">
    <name type="scientific">Rhizophagus irregularis</name>
    <dbReference type="NCBI Taxonomy" id="588596"/>
    <lineage>
        <taxon>Eukaryota</taxon>
        <taxon>Fungi</taxon>
        <taxon>Fungi incertae sedis</taxon>
        <taxon>Mucoromycota</taxon>
        <taxon>Glomeromycotina</taxon>
        <taxon>Glomeromycetes</taxon>
        <taxon>Glomerales</taxon>
        <taxon>Glomeraceae</taxon>
        <taxon>Rhizophagus</taxon>
    </lineage>
</organism>
<dbReference type="Proteomes" id="UP000232722">
    <property type="component" value="Unassembled WGS sequence"/>
</dbReference>
<reference evidence="3 4" key="4">
    <citation type="submission" date="2017-10" db="EMBL/GenBank/DDBJ databases">
        <title>Genome analyses suggest a sexual origin of heterokaryosis in a supposedly ancient asexual fungus.</title>
        <authorList>
            <person name="Corradi N."/>
            <person name="Sedzielewska K."/>
            <person name="Noel J."/>
            <person name="Charron P."/>
            <person name="Farinelli L."/>
            <person name="Marton T."/>
            <person name="Kruger M."/>
            <person name="Pelin A."/>
            <person name="Brachmann A."/>
            <person name="Corradi N."/>
        </authorList>
    </citation>
    <scope>NUCLEOTIDE SEQUENCE [LARGE SCALE GENOMIC DNA]</scope>
    <source>
        <strain evidence="3 4">A1</strain>
    </source>
</reference>
<comment type="caution">
    <text evidence="2">The sequence shown here is derived from an EMBL/GenBank/DDBJ whole genome shotgun (WGS) entry which is preliminary data.</text>
</comment>
<reference evidence="3 4" key="3">
    <citation type="submission" date="2017-10" db="EMBL/GenBank/DDBJ databases">
        <title>Extensive intraspecific genome diversity in a model arbuscular mycorrhizal fungus.</title>
        <authorList>
            <person name="Chen E.C.H."/>
            <person name="Morin E."/>
            <person name="Baudet D."/>
            <person name="Noel J."/>
            <person name="Ndikumana S."/>
            <person name="Charron P."/>
            <person name="St-Onge C."/>
            <person name="Giorgi J."/>
            <person name="Grigoriev I.V."/>
            <person name="Roux C."/>
            <person name="Martin F.M."/>
            <person name="Corradi N."/>
        </authorList>
    </citation>
    <scope>NUCLEOTIDE SEQUENCE [LARGE SCALE GENOMIC DNA]</scope>
    <source>
        <strain evidence="3 4">A1</strain>
    </source>
</reference>
<dbReference type="Proteomes" id="UP000232688">
    <property type="component" value="Unassembled WGS sequence"/>
</dbReference>
<accession>A0A2I1EU92</accession>
<dbReference type="OrthoDB" id="2311805at2759"/>
<dbReference type="EMBL" id="LLXJ01000659">
    <property type="protein sequence ID" value="PKC07265.1"/>
    <property type="molecule type" value="Genomic_DNA"/>
</dbReference>
<evidence type="ECO:0000313" key="4">
    <source>
        <dbReference type="Proteomes" id="UP000232688"/>
    </source>
</evidence>
<dbReference type="VEuPathDB" id="FungiDB:RhiirFUN_026739"/>
<reference evidence="2 5" key="2">
    <citation type="submission" date="2017-09" db="EMBL/GenBank/DDBJ databases">
        <title>Extensive intraspecific genome diversity in a model arbuscular mycorrhizal fungus.</title>
        <authorList>
            <person name="Chen E.C."/>
            <person name="Morin E."/>
            <person name="Beaudet D."/>
            <person name="Noel J."/>
            <person name="Ndikumana S."/>
            <person name="Charron P."/>
            <person name="St-Onge C."/>
            <person name="Giorgi J."/>
            <person name="Grigoriev I.V."/>
            <person name="Roux C."/>
            <person name="Martin F.M."/>
            <person name="Corradi N."/>
        </authorList>
    </citation>
    <scope>NUCLEOTIDE SEQUENCE [LARGE SCALE GENOMIC DNA]</scope>
    <source>
        <strain evidence="2 5">A5</strain>
    </source>
</reference>